<dbReference type="OrthoDB" id="6039950at2759"/>
<evidence type="ECO:0000256" key="2">
    <source>
        <dbReference type="ARBA" id="ARBA00007951"/>
    </source>
</evidence>
<dbReference type="PROSITE" id="PS50022">
    <property type="entry name" value="FA58C_3"/>
    <property type="match status" value="1"/>
</dbReference>
<dbReference type="Pfam" id="PF01120">
    <property type="entry name" value="Alpha_L_fucos"/>
    <property type="match status" value="1"/>
</dbReference>
<name>A0A9Q0CZK3_9POAL</name>
<dbReference type="Proteomes" id="UP001151287">
    <property type="component" value="Unassembled WGS sequence"/>
</dbReference>
<dbReference type="PANTHER" id="PTHR10030">
    <property type="entry name" value="ALPHA-L-FUCOSIDASE"/>
    <property type="match status" value="1"/>
</dbReference>
<dbReference type="SMART" id="SM00812">
    <property type="entry name" value="Alpha_L_fucos"/>
    <property type="match status" value="1"/>
</dbReference>
<reference evidence="13" key="1">
    <citation type="journal article" date="2022" name="Cell">
        <title>Repeat-based holocentromeres influence genome architecture and karyotype evolution.</title>
        <authorList>
            <person name="Hofstatter P.G."/>
            <person name="Thangavel G."/>
            <person name="Lux T."/>
            <person name="Neumann P."/>
            <person name="Vondrak T."/>
            <person name="Novak P."/>
            <person name="Zhang M."/>
            <person name="Costa L."/>
            <person name="Castellani M."/>
            <person name="Scott A."/>
            <person name="Toegelov H."/>
            <person name="Fuchs J."/>
            <person name="Mata-Sucre Y."/>
            <person name="Dias Y."/>
            <person name="Vanzela A.L.L."/>
            <person name="Huettel B."/>
            <person name="Almeida C.C.S."/>
            <person name="Simkova H."/>
            <person name="Souza G."/>
            <person name="Pedrosa-Harand A."/>
            <person name="Macas J."/>
            <person name="Mayer K.F.X."/>
            <person name="Houben A."/>
            <person name="Marques A."/>
        </authorList>
    </citation>
    <scope>NUCLEOTIDE SEQUENCE</scope>
    <source>
        <strain evidence="13">RhyBre1mFocal</strain>
    </source>
</reference>
<dbReference type="PROSITE" id="PS51257">
    <property type="entry name" value="PROKAR_LIPOPROTEIN"/>
    <property type="match status" value="1"/>
</dbReference>
<dbReference type="InterPro" id="IPR017853">
    <property type="entry name" value="GH"/>
</dbReference>
<comment type="similarity">
    <text evidence="2">Belongs to the glycosyl hydrolase 29 family.</text>
</comment>
<dbReference type="Gene3D" id="3.20.20.80">
    <property type="entry name" value="Glycosidases"/>
    <property type="match status" value="1"/>
</dbReference>
<dbReference type="SUPFAM" id="SSF49785">
    <property type="entry name" value="Galactose-binding domain-like"/>
    <property type="match status" value="1"/>
</dbReference>
<dbReference type="InterPro" id="IPR000421">
    <property type="entry name" value="FA58C"/>
</dbReference>
<dbReference type="GO" id="GO:0016139">
    <property type="term" value="P:glycoside catabolic process"/>
    <property type="evidence" value="ECO:0007669"/>
    <property type="project" value="TreeGrafter"/>
</dbReference>
<dbReference type="Gene3D" id="2.60.120.260">
    <property type="entry name" value="Galactose-binding domain-like"/>
    <property type="match status" value="1"/>
</dbReference>
<dbReference type="SUPFAM" id="SSF51445">
    <property type="entry name" value="(Trans)glycosidases"/>
    <property type="match status" value="1"/>
</dbReference>
<evidence type="ECO:0000256" key="1">
    <source>
        <dbReference type="ARBA" id="ARBA00004271"/>
    </source>
</evidence>
<evidence type="ECO:0000256" key="6">
    <source>
        <dbReference type="ARBA" id="ARBA00022729"/>
    </source>
</evidence>
<dbReference type="FunFam" id="3.20.20.80:FF:000052">
    <property type="entry name" value="Putative alpha-L-fucosidase 1"/>
    <property type="match status" value="1"/>
</dbReference>
<evidence type="ECO:0000313" key="14">
    <source>
        <dbReference type="Proteomes" id="UP001151287"/>
    </source>
</evidence>
<keyword evidence="6 11" id="KW-0732">Signal</keyword>
<keyword evidence="7" id="KW-0378">Hydrolase</keyword>
<keyword evidence="9" id="KW-0326">Glycosidase</keyword>
<dbReference type="EC" id="3.2.1.51" evidence="3"/>
<organism evidence="13 14">
    <name type="scientific">Rhynchospora breviuscula</name>
    <dbReference type="NCBI Taxonomy" id="2022672"/>
    <lineage>
        <taxon>Eukaryota</taxon>
        <taxon>Viridiplantae</taxon>
        <taxon>Streptophyta</taxon>
        <taxon>Embryophyta</taxon>
        <taxon>Tracheophyta</taxon>
        <taxon>Spermatophyta</taxon>
        <taxon>Magnoliopsida</taxon>
        <taxon>Liliopsida</taxon>
        <taxon>Poales</taxon>
        <taxon>Cyperaceae</taxon>
        <taxon>Cyperoideae</taxon>
        <taxon>Rhynchosporeae</taxon>
        <taxon>Rhynchospora</taxon>
    </lineage>
</organism>
<evidence type="ECO:0000256" key="4">
    <source>
        <dbReference type="ARBA" id="ARBA00022523"/>
    </source>
</evidence>
<dbReference type="InterPro" id="IPR000933">
    <property type="entry name" value="Glyco_hydro_29"/>
</dbReference>
<proteinExistence type="inferred from homology"/>
<evidence type="ECO:0000256" key="11">
    <source>
        <dbReference type="SAM" id="SignalP"/>
    </source>
</evidence>
<keyword evidence="5" id="KW-0964">Secreted</keyword>
<evidence type="ECO:0000256" key="5">
    <source>
        <dbReference type="ARBA" id="ARBA00022525"/>
    </source>
</evidence>
<dbReference type="FunFam" id="2.60.120.260:FF:000093">
    <property type="entry name" value="Alpha-L-fucosidase 1"/>
    <property type="match status" value="1"/>
</dbReference>
<evidence type="ECO:0000259" key="12">
    <source>
        <dbReference type="PROSITE" id="PS50022"/>
    </source>
</evidence>
<evidence type="ECO:0000313" key="13">
    <source>
        <dbReference type="EMBL" id="KAJ1703096.1"/>
    </source>
</evidence>
<dbReference type="InterPro" id="IPR057739">
    <property type="entry name" value="Glyco_hydro_29_N"/>
</dbReference>
<protein>
    <recommendedName>
        <fullName evidence="3">alpha-L-fucosidase</fullName>
        <ecNumber evidence="3">3.2.1.51</ecNumber>
    </recommendedName>
    <alternativeName>
        <fullName evidence="10">Alpha-L-fucoside fucohydrolase</fullName>
    </alternativeName>
</protein>
<dbReference type="GO" id="GO:0006004">
    <property type="term" value="P:fucose metabolic process"/>
    <property type="evidence" value="ECO:0007669"/>
    <property type="project" value="TreeGrafter"/>
</dbReference>
<dbReference type="GO" id="GO:0048046">
    <property type="term" value="C:apoplast"/>
    <property type="evidence" value="ECO:0007669"/>
    <property type="project" value="UniProtKB-SubCell"/>
</dbReference>
<evidence type="ECO:0000256" key="9">
    <source>
        <dbReference type="ARBA" id="ARBA00023295"/>
    </source>
</evidence>
<evidence type="ECO:0000256" key="10">
    <source>
        <dbReference type="ARBA" id="ARBA00081661"/>
    </source>
</evidence>
<gene>
    <name evidence="13" type="ORF">LUZ63_002875</name>
</gene>
<feature type="domain" description="F5/8 type C" evidence="12">
    <location>
        <begin position="339"/>
        <end position="460"/>
    </location>
</feature>
<accession>A0A9Q0CZK3</accession>
<evidence type="ECO:0000256" key="8">
    <source>
        <dbReference type="ARBA" id="ARBA00023180"/>
    </source>
</evidence>
<dbReference type="AlphaFoldDB" id="A0A9Q0CZK3"/>
<keyword evidence="8" id="KW-0325">Glycoprotein</keyword>
<dbReference type="PANTHER" id="PTHR10030:SF27">
    <property type="entry name" value="ALPHA-L-FUCOSIDASE 1"/>
    <property type="match status" value="1"/>
</dbReference>
<dbReference type="GO" id="GO:0004560">
    <property type="term" value="F:alpha-L-fucosidase activity"/>
    <property type="evidence" value="ECO:0007669"/>
    <property type="project" value="UniProtKB-EC"/>
</dbReference>
<dbReference type="EMBL" id="JAMQYH010000001">
    <property type="protein sequence ID" value="KAJ1703096.1"/>
    <property type="molecule type" value="Genomic_DNA"/>
</dbReference>
<feature type="chain" id="PRO_5040117428" description="alpha-L-fucosidase" evidence="11">
    <location>
        <begin position="26"/>
        <end position="521"/>
    </location>
</feature>
<evidence type="ECO:0000256" key="3">
    <source>
        <dbReference type="ARBA" id="ARBA00012662"/>
    </source>
</evidence>
<dbReference type="GO" id="GO:0005764">
    <property type="term" value="C:lysosome"/>
    <property type="evidence" value="ECO:0007669"/>
    <property type="project" value="TreeGrafter"/>
</dbReference>
<keyword evidence="4" id="KW-0052">Apoplast</keyword>
<sequence length="521" mass="58835">MRIKFLSSPHLSLLLTISTLSLSSCSLSVPLPPPLPILPIPTASQLRWQQSEMAMLLHFGPNTFTDSEWGTGHADPSVFAPSSLDTRQWARTAKENGFARMVMTTKHHDGFCLWPSAYTNYSVKSSPWLDGEGDVVGDFAAAAEEFGLELGLYLSPWDRHEPCYGNTQKYNEYYLGQMTELLTRYGDVKEVWLDGAKGEGAKYMDYYFDRWFKLIHQLQPNAIIFSDDGPDSRWVGDEAGFAGSTCWSLFNISDVEIGHTIEEYSEQGDPEGTDWVPAECDVSIRPGWFWHSSEKPKSATTLLDIYYRSVGRNCLLILNVPPNTSGLISNEDLHVLAEFTNIRTAIFSINLAENSTVSSSSVRGNGDTRFDASNVLEESIYSYWAPKEGSPEWVLHLNLGKPISFNVLQLQEPIQMGQRVIRFHLDAIVDGEYKTVINGTTIGYKRLLRFPSVETRFVRLIIDEARADPLISFIGLFVDSYSTTNDLDEDDKRFSSKINTVVRRQWPRRHGQFLNGRTAEM</sequence>
<keyword evidence="14" id="KW-1185">Reference proteome</keyword>
<dbReference type="InterPro" id="IPR008979">
    <property type="entry name" value="Galactose-bd-like_sf"/>
</dbReference>
<feature type="signal peptide" evidence="11">
    <location>
        <begin position="1"/>
        <end position="25"/>
    </location>
</feature>
<evidence type="ECO:0000256" key="7">
    <source>
        <dbReference type="ARBA" id="ARBA00022801"/>
    </source>
</evidence>
<comment type="caution">
    <text evidence="13">The sequence shown here is derived from an EMBL/GenBank/DDBJ whole genome shotgun (WGS) entry which is preliminary data.</text>
</comment>
<comment type="subcellular location">
    <subcellularLocation>
        <location evidence="1">Secreted</location>
        <location evidence="1">Extracellular space</location>
        <location evidence="1">Apoplast</location>
    </subcellularLocation>
</comment>